<dbReference type="PANTHER" id="PTHR10165">
    <property type="entry name" value="LIPID PHOSPHATE PHOSPHATASE"/>
    <property type="match status" value="1"/>
</dbReference>
<dbReference type="InterPro" id="IPR000326">
    <property type="entry name" value="PAP2/HPO"/>
</dbReference>
<sequence length="694" mass="78036">MPTLRSSEALLPSPPIASPAKGKTDGKGSSIPNKKKRSRSHSADDGTPIKTQSPANGNGKVSNHKLLRSPKSPRKRLLNQFSEKPEWNPTGKILLLIHPFRVYPAQIEAVKEALHVATAPCNVVCRAEEQKRIFEFCKPLVINFRAYSKDQILKIIQQRLMVLGYDVFQPLALEFCAREHDSSEAEETSTQEQLAFATGRERRQIKPSQRYTYMVVYALSVVDEIVDVDELSTYTEATSNVDFDRWFSAALSSQSAEDERCMSHVLYSSTIGIIMSAIEVLEEELRDPLKQGQCNIVTFDHMDIALSKAFKSAVVDTIHSLPQHQQIILCAIVNLFRQFKKSATTIGEIPPSAVRLLAIIFYKVTCIKEKGGRRRRRRRGGGINLKNPLLEKMADILLGSHTIKSHGAKVARFHMYDWIILVLLAVIDGLLNIIEPFHRFVGKDMMTDLRYPMKSNTVPFWAVPIIAIILPFFIFSGIYFKKRNVYDLHNAILGLLFSVLITAVITDAIKDGVGRPRPDFFWRCFPDGKDLYDNSTTSVICHGEKSVIKEGHKSFPSGHSSWSFAGLGFLSWYLAGKITAFDRKGHIAKLCIVFLPLLVASLVAVSRVDDYWHHWQDVFAGGLLGLTVASFCYLQFFPSPFGADSFWPHAFTQQLAERRNNNSQVSSTVNAYSSRPQEMETVRASTEDHIGINI</sequence>
<feature type="transmembrane region" description="Helical" evidence="9">
    <location>
        <begin position="559"/>
        <end position="575"/>
    </location>
</feature>
<dbReference type="SUPFAM" id="SSF48317">
    <property type="entry name" value="Acid phosphatase/Vanadium-dependent haloperoxidase"/>
    <property type="match status" value="1"/>
</dbReference>
<feature type="domain" description="Phosphatidic acid phosphatase type 2/haloperoxidase" evidence="10">
    <location>
        <begin position="490"/>
        <end position="633"/>
    </location>
</feature>
<evidence type="ECO:0000313" key="11">
    <source>
        <dbReference type="EMBL" id="CAD1834945.1"/>
    </source>
</evidence>
<dbReference type="EMBL" id="LR862152">
    <property type="protein sequence ID" value="CAD1834945.1"/>
    <property type="molecule type" value="Genomic_DNA"/>
</dbReference>
<feature type="compositionally biased region" description="Low complexity" evidence="8">
    <location>
        <begin position="1"/>
        <end position="11"/>
    </location>
</feature>
<organism evidence="11">
    <name type="scientific">Ananas comosus var. bracteatus</name>
    <name type="common">red pineapple</name>
    <dbReference type="NCBI Taxonomy" id="296719"/>
    <lineage>
        <taxon>Eukaryota</taxon>
        <taxon>Viridiplantae</taxon>
        <taxon>Streptophyta</taxon>
        <taxon>Embryophyta</taxon>
        <taxon>Tracheophyta</taxon>
        <taxon>Spermatophyta</taxon>
        <taxon>Magnoliopsida</taxon>
        <taxon>Liliopsida</taxon>
        <taxon>Poales</taxon>
        <taxon>Bromeliaceae</taxon>
        <taxon>Bromelioideae</taxon>
        <taxon>Ananas</taxon>
    </lineage>
</organism>
<evidence type="ECO:0000256" key="2">
    <source>
        <dbReference type="ARBA" id="ARBA00008816"/>
    </source>
</evidence>
<dbReference type="Gene3D" id="1.10.8.60">
    <property type="match status" value="1"/>
</dbReference>
<dbReference type="InterPro" id="IPR043216">
    <property type="entry name" value="PAP-like"/>
</dbReference>
<dbReference type="AlphaFoldDB" id="A0A6V7PW30"/>
<feature type="transmembrane region" description="Helical" evidence="9">
    <location>
        <begin position="458"/>
        <end position="480"/>
    </location>
</feature>
<comment type="subcellular location">
    <subcellularLocation>
        <location evidence="1">Membrane</location>
        <topology evidence="1">Multi-pass membrane protein</topology>
    </subcellularLocation>
</comment>
<proteinExistence type="inferred from homology"/>
<evidence type="ECO:0000256" key="6">
    <source>
        <dbReference type="ARBA" id="ARBA00022989"/>
    </source>
</evidence>
<evidence type="ECO:0000256" key="1">
    <source>
        <dbReference type="ARBA" id="ARBA00004141"/>
    </source>
</evidence>
<dbReference type="GO" id="GO:0006644">
    <property type="term" value="P:phospholipid metabolic process"/>
    <property type="evidence" value="ECO:0007669"/>
    <property type="project" value="InterPro"/>
</dbReference>
<feature type="transmembrane region" description="Helical" evidence="9">
    <location>
        <begin position="418"/>
        <end position="438"/>
    </location>
</feature>
<dbReference type="Gene3D" id="1.20.144.10">
    <property type="entry name" value="Phosphatidic acid phosphatase type 2/haloperoxidase"/>
    <property type="match status" value="1"/>
</dbReference>
<dbReference type="SMART" id="SM00014">
    <property type="entry name" value="acidPPc"/>
    <property type="match status" value="1"/>
</dbReference>
<protein>
    <recommendedName>
        <fullName evidence="10">Phosphatidic acid phosphatase type 2/haloperoxidase domain-containing protein</fullName>
    </recommendedName>
</protein>
<dbReference type="GO" id="GO:0006260">
    <property type="term" value="P:DNA replication"/>
    <property type="evidence" value="ECO:0007669"/>
    <property type="project" value="UniProtKB-KW"/>
</dbReference>
<evidence type="ECO:0000256" key="9">
    <source>
        <dbReference type="SAM" id="Phobius"/>
    </source>
</evidence>
<accession>A0A6V7PW30</accession>
<keyword evidence="6 9" id="KW-1133">Transmembrane helix</keyword>
<dbReference type="CDD" id="cd03390">
    <property type="entry name" value="PAP2_containing_1_like"/>
    <property type="match status" value="1"/>
</dbReference>
<evidence type="ECO:0000259" key="10">
    <source>
        <dbReference type="SMART" id="SM00014"/>
    </source>
</evidence>
<feature type="compositionally biased region" description="Basic residues" evidence="8">
    <location>
        <begin position="62"/>
        <end position="74"/>
    </location>
</feature>
<gene>
    <name evidence="11" type="ORF">CB5_LOCUS18156</name>
</gene>
<keyword evidence="4" id="KW-0235">DNA replication</keyword>
<dbReference type="GO" id="GO:0046839">
    <property type="term" value="P:phospholipid dephosphorylation"/>
    <property type="evidence" value="ECO:0007669"/>
    <property type="project" value="TreeGrafter"/>
</dbReference>
<dbReference type="Pfam" id="PF01569">
    <property type="entry name" value="PAP2"/>
    <property type="match status" value="1"/>
</dbReference>
<comment type="similarity">
    <text evidence="2">Belongs to the PA-phosphatase related phosphoesterase family.</text>
</comment>
<dbReference type="GO" id="GO:0008195">
    <property type="term" value="F:phosphatidate phosphatase activity"/>
    <property type="evidence" value="ECO:0007669"/>
    <property type="project" value="TreeGrafter"/>
</dbReference>
<dbReference type="GO" id="GO:0016020">
    <property type="term" value="C:membrane"/>
    <property type="evidence" value="ECO:0007669"/>
    <property type="project" value="UniProtKB-SubCell"/>
</dbReference>
<keyword evidence="7 9" id="KW-0472">Membrane</keyword>
<feature type="compositionally biased region" description="Polar residues" evidence="8">
    <location>
        <begin position="49"/>
        <end position="61"/>
    </location>
</feature>
<evidence type="ECO:0000256" key="3">
    <source>
        <dbReference type="ARBA" id="ARBA00022692"/>
    </source>
</evidence>
<dbReference type="FunFam" id="1.20.144.10:FF:000001">
    <property type="entry name" value="Lipid phosphate phosphatase 2"/>
    <property type="match status" value="1"/>
</dbReference>
<dbReference type="PANTHER" id="PTHR10165:SF35">
    <property type="entry name" value="RE23632P"/>
    <property type="match status" value="1"/>
</dbReference>
<reference evidence="11" key="1">
    <citation type="submission" date="2020-07" db="EMBL/GenBank/DDBJ databases">
        <authorList>
            <person name="Lin J."/>
        </authorList>
    </citation>
    <scope>NUCLEOTIDE SEQUENCE</scope>
</reference>
<feature type="transmembrane region" description="Helical" evidence="9">
    <location>
        <begin position="587"/>
        <end position="606"/>
    </location>
</feature>
<evidence type="ECO:0000256" key="8">
    <source>
        <dbReference type="SAM" id="MobiDB-lite"/>
    </source>
</evidence>
<feature type="region of interest" description="Disordered" evidence="8">
    <location>
        <begin position="1"/>
        <end position="74"/>
    </location>
</feature>
<evidence type="ECO:0000256" key="7">
    <source>
        <dbReference type="ARBA" id="ARBA00023136"/>
    </source>
</evidence>
<evidence type="ECO:0000256" key="5">
    <source>
        <dbReference type="ARBA" id="ARBA00022801"/>
    </source>
</evidence>
<feature type="transmembrane region" description="Helical" evidence="9">
    <location>
        <begin position="349"/>
        <end position="367"/>
    </location>
</feature>
<keyword evidence="5" id="KW-0378">Hydrolase</keyword>
<dbReference type="InterPro" id="IPR015163">
    <property type="entry name" value="Cdc6_C"/>
</dbReference>
<evidence type="ECO:0000256" key="4">
    <source>
        <dbReference type="ARBA" id="ARBA00022705"/>
    </source>
</evidence>
<dbReference type="Pfam" id="PF09079">
    <property type="entry name" value="WHD_Cdc6"/>
    <property type="match status" value="1"/>
</dbReference>
<keyword evidence="3 9" id="KW-0812">Transmembrane</keyword>
<dbReference type="InterPro" id="IPR036938">
    <property type="entry name" value="PAP2/HPO_sf"/>
</dbReference>
<feature type="transmembrane region" description="Helical" evidence="9">
    <location>
        <begin position="492"/>
        <end position="509"/>
    </location>
</feature>
<name>A0A6V7PW30_ANACO</name>
<feature type="transmembrane region" description="Helical" evidence="9">
    <location>
        <begin position="618"/>
        <end position="637"/>
    </location>
</feature>